<dbReference type="RefSeq" id="WP_386028892.1">
    <property type="nucleotide sequence ID" value="NZ_JBHUHX010000062.1"/>
</dbReference>
<dbReference type="InterPro" id="IPR018391">
    <property type="entry name" value="PQQ_b-propeller_rpt"/>
</dbReference>
<dbReference type="PANTHER" id="PTHR32303:SF4">
    <property type="entry name" value="QUINOPROTEIN GLUCOSE DEHYDROGENASE"/>
    <property type="match status" value="1"/>
</dbReference>
<feature type="domain" description="Pyrrolo-quinoline quinone repeat" evidence="6">
    <location>
        <begin position="545"/>
        <end position="600"/>
    </location>
</feature>
<feature type="signal peptide" evidence="5">
    <location>
        <begin position="1"/>
        <end position="23"/>
    </location>
</feature>
<keyword evidence="5" id="KW-0732">Signal</keyword>
<dbReference type="CDD" id="cd10278">
    <property type="entry name" value="PQQ_MDH"/>
    <property type="match status" value="1"/>
</dbReference>
<evidence type="ECO:0000313" key="8">
    <source>
        <dbReference type="Proteomes" id="UP001597337"/>
    </source>
</evidence>
<dbReference type="PROSITE" id="PS00364">
    <property type="entry name" value="BACTERIAL_PQQ_2"/>
    <property type="match status" value="1"/>
</dbReference>
<evidence type="ECO:0000259" key="6">
    <source>
        <dbReference type="Pfam" id="PF01011"/>
    </source>
</evidence>
<evidence type="ECO:0000256" key="2">
    <source>
        <dbReference type="ARBA" id="ARBA00008156"/>
    </source>
</evidence>
<evidence type="ECO:0000256" key="5">
    <source>
        <dbReference type="SAM" id="SignalP"/>
    </source>
</evidence>
<proteinExistence type="inferred from homology"/>
<evidence type="ECO:0000313" key="7">
    <source>
        <dbReference type="EMBL" id="MFD2114032.1"/>
    </source>
</evidence>
<dbReference type="Proteomes" id="UP001597337">
    <property type="component" value="Unassembled WGS sequence"/>
</dbReference>
<gene>
    <name evidence="7" type="ORF">ACFSJC_19460</name>
</gene>
<name>A0ABW4YEI2_9GAMM</name>
<comment type="similarity">
    <text evidence="2">Belongs to the bacterial PQQ dehydrogenase family.</text>
</comment>
<sequence>MPTPKNSLLIACASAALAFSANSFSNEELLELQQDPNLWVMQNGDYASTRYSELDQINADNVKNLRVAWTFSTGVLRGHEGGPLVIGDVMYIHTPFPNKVFALDLNNEGKVIWKYEPRQDTSVIPVMCCDTVNRGVAYGDGKIFLYQADTTLVALDAKTGEKIWSVVNGDPSKGGTGTSAPMVVKDKVYVGISGGEFGVRGYLTAYDTKTGEQVWRAYSMGPDADTLIDPEQTTHLGKPVGKDSGISTWEGDQWKIGGGTTWGWYSYDPELNLIYYGTGNPSTWNPSQRPGDNRWSMTIFARDADTGVAKWLFQMTPHDEWDYDGVNEMILVDLPFPGSAAGSAAQTTTATADTTEAKPDAGFKWRSLIPGKPAAADSTVAQPAAAEEPASNVRKLLVHMDRNGFGYTLDRVTGELLVAEKFDPAVNWATHIDMETGRPQVVSKYSTDQNGEDVNTTGVCPAALGTKDQQPSSFSPRTGLFYVPTNHVCMDYEPFQISYAAGQPYVGATVSMYPAPGGTNLGNFIAWDAQEGKIVWSIPEQFSVWSGALATAGDVVFYGTLEGYLKAVDAKTGKELYRFKTPSGIIGNVNTYTHKGKQYIAVLSGLGGWAGIGMAAGLTEPNAGLGAVGAYASLSDYSQLGGQLTVFELPD</sequence>
<dbReference type="InterPro" id="IPR011047">
    <property type="entry name" value="Quinoprotein_ADH-like_sf"/>
</dbReference>
<dbReference type="InterPro" id="IPR002372">
    <property type="entry name" value="PQQ_rpt_dom"/>
</dbReference>
<keyword evidence="8" id="KW-1185">Reference proteome</keyword>
<feature type="domain" description="Pyrrolo-quinoline quinone repeat" evidence="6">
    <location>
        <begin position="39"/>
        <end position="348"/>
    </location>
</feature>
<dbReference type="Pfam" id="PF01011">
    <property type="entry name" value="PQQ"/>
    <property type="match status" value="2"/>
</dbReference>
<keyword evidence="4" id="KW-0560">Oxidoreductase</keyword>
<dbReference type="EMBL" id="JBHUHX010000062">
    <property type="protein sequence ID" value="MFD2114032.1"/>
    <property type="molecule type" value="Genomic_DNA"/>
</dbReference>
<dbReference type="SUPFAM" id="SSF50998">
    <property type="entry name" value="Quinoprotein alcohol dehydrogenase-like"/>
    <property type="match status" value="2"/>
</dbReference>
<dbReference type="PANTHER" id="PTHR32303">
    <property type="entry name" value="QUINOPROTEIN ALCOHOL DEHYDROGENASE (CYTOCHROME C)"/>
    <property type="match status" value="1"/>
</dbReference>
<dbReference type="Gene3D" id="2.140.10.10">
    <property type="entry name" value="Quinoprotein alcohol dehydrogenase-like superfamily"/>
    <property type="match status" value="2"/>
</dbReference>
<evidence type="ECO:0000256" key="4">
    <source>
        <dbReference type="ARBA" id="ARBA00023002"/>
    </source>
</evidence>
<accession>A0ABW4YEI2</accession>
<comment type="cofactor">
    <cofactor evidence="1">
        <name>pyrroloquinoline quinone</name>
        <dbReference type="ChEBI" id="CHEBI:58442"/>
    </cofactor>
</comment>
<keyword evidence="3" id="KW-0634">PQQ</keyword>
<organism evidence="7 8">
    <name type="scientific">Thiorhodococcus fuscus</name>
    <dbReference type="NCBI Taxonomy" id="527200"/>
    <lineage>
        <taxon>Bacteria</taxon>
        <taxon>Pseudomonadati</taxon>
        <taxon>Pseudomonadota</taxon>
        <taxon>Gammaproteobacteria</taxon>
        <taxon>Chromatiales</taxon>
        <taxon>Chromatiaceae</taxon>
        <taxon>Thiorhodococcus</taxon>
    </lineage>
</organism>
<feature type="chain" id="PRO_5046479968" evidence="5">
    <location>
        <begin position="24"/>
        <end position="651"/>
    </location>
</feature>
<reference evidence="8" key="1">
    <citation type="journal article" date="2019" name="Int. J. Syst. Evol. Microbiol.">
        <title>The Global Catalogue of Microorganisms (GCM) 10K type strain sequencing project: providing services to taxonomists for standard genome sequencing and annotation.</title>
        <authorList>
            <consortium name="The Broad Institute Genomics Platform"/>
            <consortium name="The Broad Institute Genome Sequencing Center for Infectious Disease"/>
            <person name="Wu L."/>
            <person name="Ma J."/>
        </authorList>
    </citation>
    <scope>NUCLEOTIDE SEQUENCE [LARGE SCALE GENOMIC DNA]</scope>
    <source>
        <strain evidence="8">KACC 12597</strain>
    </source>
</reference>
<evidence type="ECO:0000256" key="1">
    <source>
        <dbReference type="ARBA" id="ARBA00001931"/>
    </source>
</evidence>
<protein>
    <submittedName>
        <fullName evidence="7">Methanol/ethanol family PQQ-dependent dehydrogenase</fullName>
    </submittedName>
</protein>
<dbReference type="InterPro" id="IPR001479">
    <property type="entry name" value="Quinoprotein_DH_CS"/>
</dbReference>
<evidence type="ECO:0000256" key="3">
    <source>
        <dbReference type="ARBA" id="ARBA00022891"/>
    </source>
</evidence>
<dbReference type="SMART" id="SM00564">
    <property type="entry name" value="PQQ"/>
    <property type="match status" value="4"/>
</dbReference>
<comment type="caution">
    <text evidence="7">The sequence shown here is derived from an EMBL/GenBank/DDBJ whole genome shotgun (WGS) entry which is preliminary data.</text>
</comment>